<sequence length="40" mass="4926">MTPYKLLELFYWHRVYNPDKFERPKPKDMDDIDYAMGGML</sequence>
<accession>A0A8S5PF02</accession>
<name>A0A8S5PF02_9CAUD</name>
<protein>
    <submittedName>
        <fullName evidence="1">Uncharacterized protein</fullName>
    </submittedName>
</protein>
<dbReference type="EMBL" id="BK015416">
    <property type="protein sequence ID" value="DAE05759.1"/>
    <property type="molecule type" value="Genomic_DNA"/>
</dbReference>
<reference evidence="1" key="1">
    <citation type="journal article" date="2021" name="Proc. Natl. Acad. Sci. U.S.A.">
        <title>A Catalog of Tens of Thousands of Viruses from Human Metagenomes Reveals Hidden Associations with Chronic Diseases.</title>
        <authorList>
            <person name="Tisza M.J."/>
            <person name="Buck C.B."/>
        </authorList>
    </citation>
    <scope>NUCLEOTIDE SEQUENCE</scope>
    <source>
        <strain evidence="1">CtsNT17</strain>
    </source>
</reference>
<evidence type="ECO:0000313" key="1">
    <source>
        <dbReference type="EMBL" id="DAE05759.1"/>
    </source>
</evidence>
<proteinExistence type="predicted"/>
<organism evidence="1">
    <name type="scientific">Myoviridae sp. ctsNT17</name>
    <dbReference type="NCBI Taxonomy" id="2825191"/>
    <lineage>
        <taxon>Viruses</taxon>
        <taxon>Duplodnaviria</taxon>
        <taxon>Heunggongvirae</taxon>
        <taxon>Uroviricota</taxon>
        <taxon>Caudoviricetes</taxon>
    </lineage>
</organism>